<evidence type="ECO:0000259" key="1">
    <source>
        <dbReference type="Pfam" id="PF12571"/>
    </source>
</evidence>
<protein>
    <submittedName>
        <fullName evidence="2">Tail-collar fiber protein</fullName>
    </submittedName>
</protein>
<sequence length="126" mass="13711">MAGTTVTTKAKKKMLEARAGIAPLSKIVGMAFGTGGVNGSDEIVPHSPDQNALHNEAFRKEVDGYEVISDTCIRYKCTLEETELANTYISEIGIYDADGDMVAMKAFMKKGKDADMEVVFECDDTF</sequence>
<reference evidence="2" key="1">
    <citation type="journal article" date="2021" name="Proc. Natl. Acad. Sci. U.S.A.">
        <title>A Catalog of Tens of Thousands of Viruses from Human Metagenomes Reveals Hidden Associations with Chronic Diseases.</title>
        <authorList>
            <person name="Tisza M.J."/>
            <person name="Buck C.B."/>
        </authorList>
    </citation>
    <scope>NUCLEOTIDE SEQUENCE</scope>
    <source>
        <strain evidence="2">Ct7zc7</strain>
    </source>
</reference>
<evidence type="ECO:0000313" key="2">
    <source>
        <dbReference type="EMBL" id="DAE21944.1"/>
    </source>
</evidence>
<proteinExistence type="predicted"/>
<dbReference type="Pfam" id="PF12571">
    <property type="entry name" value="Phage_tail_fib"/>
    <property type="match status" value="1"/>
</dbReference>
<name>A0A8S5QS87_9CAUD</name>
<feature type="domain" description="Phage tail fibre protein N-terminal" evidence="1">
    <location>
        <begin position="4"/>
        <end position="113"/>
    </location>
</feature>
<accession>A0A8S5QS87</accession>
<dbReference type="InterPro" id="IPR022225">
    <property type="entry name" value="Phage_tail_fibre_N"/>
</dbReference>
<organism evidence="2">
    <name type="scientific">Myoviridae sp. ct7zc7</name>
    <dbReference type="NCBI Taxonomy" id="2826620"/>
    <lineage>
        <taxon>Viruses</taxon>
        <taxon>Duplodnaviria</taxon>
        <taxon>Heunggongvirae</taxon>
        <taxon>Uroviricota</taxon>
        <taxon>Caudoviricetes</taxon>
    </lineage>
</organism>
<dbReference type="EMBL" id="BK015722">
    <property type="protein sequence ID" value="DAE21944.1"/>
    <property type="molecule type" value="Genomic_DNA"/>
</dbReference>